<keyword evidence="2" id="KW-1185">Reference proteome</keyword>
<proteinExistence type="predicted"/>
<dbReference type="HOGENOM" id="CLU_031282_0_0_12"/>
<sequence>MAQSEYDRVKEWLDRAPRELLVRLLWDQALSNDEFFERLSDHVTLAQSSDGDSAIALMIRTALTVDGFLDYHAMRPFVRVAQQVADLLASHLTGEGAAATLPLAHLAMKLGIEAYQKGDDSSGRFGEVLRLMAATHLEAATGAQPDPVAFAEDLFELSIIDDWRFFPFKSYSPLLKEDGLNRYRQLVQEEWDGLSSLEPDQRPARGSRFIVTSMMEEMARQSGDVDGLIDIKIKSQSLSHAFGYLEIAQILHEANRSDESLDWAERGLAAFPDRPDSRLIEFLAAEYARRGRHNNAIAVVWTLFNDRPDVESYGMLKTQAEAVGEWAKWRERAFSYVRKNRTGQQESKPSYHLEEATSTIVRILLFEGDPLAALKEARAGKYDGHLWFDIAEALEPIIATESVRIYQERIDDIIDLKGNRAYDRAADLVRHIRKLMTRLHRQEEFLPWLDTVRRRHKAKSNFMKRIEGIR</sequence>
<dbReference type="RefSeq" id="WP_002773705.1">
    <property type="nucleotide sequence ID" value="NZ_JH597773.1"/>
</dbReference>
<gene>
    <name evidence="1" type="ORF">Lepil_2993</name>
</gene>
<dbReference type="EMBL" id="JH597773">
    <property type="protein sequence ID" value="EHQ07658.1"/>
    <property type="molecule type" value="Genomic_DNA"/>
</dbReference>
<dbReference type="AlphaFoldDB" id="H2CEA3"/>
<dbReference type="InterPro" id="IPR011990">
    <property type="entry name" value="TPR-like_helical_dom_sf"/>
</dbReference>
<dbReference type="SUPFAM" id="SSF48452">
    <property type="entry name" value="TPR-like"/>
    <property type="match status" value="1"/>
</dbReference>
<name>H2CEA3_9LEPT</name>
<protein>
    <submittedName>
        <fullName evidence="1">Uncharacterized protein</fullName>
    </submittedName>
</protein>
<evidence type="ECO:0000313" key="1">
    <source>
        <dbReference type="EMBL" id="EHQ07658.1"/>
    </source>
</evidence>
<reference evidence="1 2" key="1">
    <citation type="submission" date="2011-10" db="EMBL/GenBank/DDBJ databases">
        <title>The Improved High-Quality Draft genome of Leptonema illini DSM 21528.</title>
        <authorList>
            <consortium name="US DOE Joint Genome Institute (JGI-PGF)"/>
            <person name="Lucas S."/>
            <person name="Copeland A."/>
            <person name="Lapidus A."/>
            <person name="Glavina del Rio T."/>
            <person name="Dalin E."/>
            <person name="Tice H."/>
            <person name="Bruce D."/>
            <person name="Goodwin L."/>
            <person name="Pitluck S."/>
            <person name="Peters L."/>
            <person name="Mikhailova N."/>
            <person name="Held B."/>
            <person name="Kyrpides N."/>
            <person name="Mavromatis K."/>
            <person name="Ivanova N."/>
            <person name="Markowitz V."/>
            <person name="Cheng J.-F."/>
            <person name="Hugenholtz P."/>
            <person name="Woyke T."/>
            <person name="Wu D."/>
            <person name="Gronow S."/>
            <person name="Wellnitz S."/>
            <person name="Brambilla E.-M."/>
            <person name="Klenk H.-P."/>
            <person name="Eisen J.A."/>
        </authorList>
    </citation>
    <scope>NUCLEOTIDE SEQUENCE [LARGE SCALE GENOMIC DNA]</scope>
    <source>
        <strain evidence="1 2">DSM 21528</strain>
    </source>
</reference>
<evidence type="ECO:0000313" key="2">
    <source>
        <dbReference type="Proteomes" id="UP000005737"/>
    </source>
</evidence>
<dbReference type="InterPro" id="IPR049245">
    <property type="entry name" value="DUF6880"/>
</dbReference>
<accession>H2CEA3</accession>
<dbReference type="STRING" id="183.GCA_002009735_04137"/>
<dbReference type="Proteomes" id="UP000005737">
    <property type="component" value="Unassembled WGS sequence"/>
</dbReference>
<dbReference type="Pfam" id="PF21810">
    <property type="entry name" value="DUF6880"/>
    <property type="match status" value="1"/>
</dbReference>
<organism evidence="1 2">
    <name type="scientific">Leptonema illini DSM 21528</name>
    <dbReference type="NCBI Taxonomy" id="929563"/>
    <lineage>
        <taxon>Bacteria</taxon>
        <taxon>Pseudomonadati</taxon>
        <taxon>Spirochaetota</taxon>
        <taxon>Spirochaetia</taxon>
        <taxon>Leptospirales</taxon>
        <taxon>Leptospiraceae</taxon>
        <taxon>Leptonema</taxon>
    </lineage>
</organism>